<proteinExistence type="predicted"/>
<name>A0A2S7L116_9FLAO</name>
<keyword evidence="2" id="KW-1185">Reference proteome</keyword>
<accession>A0A2S7L116</accession>
<dbReference type="RefSeq" id="WP_104810803.1">
    <property type="nucleotide sequence ID" value="NZ_MQUA01000013.1"/>
</dbReference>
<dbReference type="InterPro" id="IPR045607">
    <property type="entry name" value="DUF6452"/>
</dbReference>
<dbReference type="OrthoDB" id="663527at2"/>
<dbReference type="AlphaFoldDB" id="A0A2S7L116"/>
<dbReference type="Pfam" id="PF20050">
    <property type="entry name" value="DUF6452"/>
    <property type="match status" value="1"/>
</dbReference>
<evidence type="ECO:0000313" key="2">
    <source>
        <dbReference type="Proteomes" id="UP000239522"/>
    </source>
</evidence>
<protein>
    <recommendedName>
        <fullName evidence="3">Lipoprotein</fullName>
    </recommendedName>
</protein>
<dbReference type="Proteomes" id="UP000239522">
    <property type="component" value="Unassembled WGS sequence"/>
</dbReference>
<dbReference type="EMBL" id="MQUA01000013">
    <property type="protein sequence ID" value="PQB08619.1"/>
    <property type="molecule type" value="Genomic_DNA"/>
</dbReference>
<sequence length="151" mass="17379">MKKTALLFTLFVIILTACEKDDFCVKNPITPNLVLRFYDTNNRETLKSVSSFYVWAEGKDTIFNNVSIDSLYIPLNSLANETIYNFSTGNVVNQFTIKYIPKEEYVSRSCGFRVLFNEVTFESSNTWISEFTPETLTSIDNQNSAHVQIFH</sequence>
<comment type="caution">
    <text evidence="1">The sequence shown here is derived from an EMBL/GenBank/DDBJ whole genome shotgun (WGS) entry which is preliminary data.</text>
</comment>
<reference evidence="1 2" key="1">
    <citation type="submission" date="2016-11" db="EMBL/GenBank/DDBJ databases">
        <title>Trade-off between light-utilization and light-protection in marine flavobacteria.</title>
        <authorList>
            <person name="Kumagai Y."/>
        </authorList>
    </citation>
    <scope>NUCLEOTIDE SEQUENCE [LARGE SCALE GENOMIC DNA]</scope>
    <source>
        <strain evidence="1 2">ATCC 700397</strain>
    </source>
</reference>
<organism evidence="1 2">
    <name type="scientific">Polaribacter filamentus</name>
    <dbReference type="NCBI Taxonomy" id="53483"/>
    <lineage>
        <taxon>Bacteria</taxon>
        <taxon>Pseudomonadati</taxon>
        <taxon>Bacteroidota</taxon>
        <taxon>Flavobacteriia</taxon>
        <taxon>Flavobacteriales</taxon>
        <taxon>Flavobacteriaceae</taxon>
    </lineage>
</organism>
<dbReference type="PROSITE" id="PS51257">
    <property type="entry name" value="PROKAR_LIPOPROTEIN"/>
    <property type="match status" value="1"/>
</dbReference>
<evidence type="ECO:0000313" key="1">
    <source>
        <dbReference type="EMBL" id="PQB08619.1"/>
    </source>
</evidence>
<gene>
    <name evidence="1" type="ORF">BST83_05630</name>
</gene>
<evidence type="ECO:0008006" key="3">
    <source>
        <dbReference type="Google" id="ProtNLM"/>
    </source>
</evidence>